<evidence type="ECO:0000256" key="1">
    <source>
        <dbReference type="SAM" id="MobiDB-lite"/>
    </source>
</evidence>
<reference evidence="2 3" key="1">
    <citation type="submission" date="2016-07" db="EMBL/GenBank/DDBJ databases">
        <title>Pervasive Adenine N6-methylation of Active Genes in Fungi.</title>
        <authorList>
            <consortium name="DOE Joint Genome Institute"/>
            <person name="Mondo S.J."/>
            <person name="Dannebaum R.O."/>
            <person name="Kuo R.C."/>
            <person name="Labutti K."/>
            <person name="Haridas S."/>
            <person name="Kuo A."/>
            <person name="Salamov A."/>
            <person name="Ahrendt S.R."/>
            <person name="Lipzen A."/>
            <person name="Sullivan W."/>
            <person name="Andreopoulos W.B."/>
            <person name="Clum A."/>
            <person name="Lindquist E."/>
            <person name="Daum C."/>
            <person name="Ramamoorthy G.K."/>
            <person name="Gryganskyi A."/>
            <person name="Culley D."/>
            <person name="Magnuson J.K."/>
            <person name="James T.Y."/>
            <person name="O'Malley M.A."/>
            <person name="Stajich J.E."/>
            <person name="Spatafora J.W."/>
            <person name="Visel A."/>
            <person name="Grigoriev I.V."/>
        </authorList>
    </citation>
    <scope>NUCLEOTIDE SEQUENCE [LARGE SCALE GENOMIC DNA]</scope>
    <source>
        <strain evidence="2 3">CBS 115471</strain>
    </source>
</reference>
<accession>A0A1Y1ZW95</accession>
<feature type="compositionally biased region" description="Basic and acidic residues" evidence="1">
    <location>
        <begin position="57"/>
        <end position="73"/>
    </location>
</feature>
<comment type="caution">
    <text evidence="2">The sequence shown here is derived from an EMBL/GenBank/DDBJ whole genome shotgun (WGS) entry which is preliminary data.</text>
</comment>
<organism evidence="2 3">
    <name type="scientific">Clohesyomyces aquaticus</name>
    <dbReference type="NCBI Taxonomy" id="1231657"/>
    <lineage>
        <taxon>Eukaryota</taxon>
        <taxon>Fungi</taxon>
        <taxon>Dikarya</taxon>
        <taxon>Ascomycota</taxon>
        <taxon>Pezizomycotina</taxon>
        <taxon>Dothideomycetes</taxon>
        <taxon>Pleosporomycetidae</taxon>
        <taxon>Pleosporales</taxon>
        <taxon>Lindgomycetaceae</taxon>
        <taxon>Clohesyomyces</taxon>
    </lineage>
</organism>
<dbReference type="Proteomes" id="UP000193144">
    <property type="component" value="Unassembled WGS sequence"/>
</dbReference>
<gene>
    <name evidence="2" type="ORF">BCR34DRAFT_560446</name>
</gene>
<dbReference type="EMBL" id="MCFA01000033">
    <property type="protein sequence ID" value="ORY14450.1"/>
    <property type="molecule type" value="Genomic_DNA"/>
</dbReference>
<name>A0A1Y1ZW95_9PLEO</name>
<evidence type="ECO:0000313" key="2">
    <source>
        <dbReference type="EMBL" id="ORY14450.1"/>
    </source>
</evidence>
<proteinExistence type="predicted"/>
<feature type="compositionally biased region" description="Polar residues" evidence="1">
    <location>
        <begin position="20"/>
        <end position="39"/>
    </location>
</feature>
<evidence type="ECO:0000313" key="3">
    <source>
        <dbReference type="Proteomes" id="UP000193144"/>
    </source>
</evidence>
<protein>
    <submittedName>
        <fullName evidence="2">Uncharacterized protein</fullName>
    </submittedName>
</protein>
<feature type="region of interest" description="Disordered" evidence="1">
    <location>
        <begin position="17"/>
        <end position="130"/>
    </location>
</feature>
<dbReference type="AlphaFoldDB" id="A0A1Y1ZW95"/>
<keyword evidence="3" id="KW-1185">Reference proteome</keyword>
<dbReference type="OrthoDB" id="3945172at2759"/>
<feature type="compositionally biased region" description="Basic and acidic residues" evidence="1">
    <location>
        <begin position="121"/>
        <end position="130"/>
    </location>
</feature>
<sequence length="130" mass="14080">MPILQFPLRALSRRTAFSPLRSNPSRSQIPTRLFSQSSRPRGDDTRINDTMNTDSSSKMDDAEHATKKKDRLDVQSANAQAGMDAKGEKSGGNATEEGDGGAMKKAKKEFPEAPDVAIGMQDERGGRGGR</sequence>